<proteinExistence type="inferred from homology"/>
<dbReference type="PIRSF" id="PIRSF006595">
    <property type="entry name" value="UCP006595"/>
    <property type="match status" value="1"/>
</dbReference>
<dbReference type="Proteomes" id="UP000001400">
    <property type="component" value="Chromosome"/>
</dbReference>
<comment type="similarity">
    <text evidence="1 2">Belongs to the UPF0179 family.</text>
</comment>
<evidence type="ECO:0000256" key="2">
    <source>
        <dbReference type="HAMAP-Rule" id="MF_00498"/>
    </source>
</evidence>
<dbReference type="InterPro" id="IPR005369">
    <property type="entry name" value="UPF0179"/>
</dbReference>
<evidence type="ECO:0000256" key="1">
    <source>
        <dbReference type="ARBA" id="ARBA00010824"/>
    </source>
</evidence>
<gene>
    <name evidence="3" type="ordered locus">Aboo_0537</name>
</gene>
<dbReference type="RefSeq" id="WP_008082551.1">
    <property type="nucleotide sequence ID" value="NC_013926.1"/>
</dbReference>
<dbReference type="HOGENOM" id="CLU_121764_0_0_2"/>
<dbReference type="KEGG" id="abi:Aboo_0537"/>
<dbReference type="PANTHER" id="PTHR40699">
    <property type="entry name" value="UPF0179 PROTEIN MJ1627"/>
    <property type="match status" value="1"/>
</dbReference>
<accession>B5IA17</accession>
<dbReference type="eggNOG" id="arCOG04477">
    <property type="taxonomic scope" value="Archaea"/>
</dbReference>
<dbReference type="AlphaFoldDB" id="B5IA17"/>
<reference evidence="3" key="1">
    <citation type="submission" date="2010-02" db="EMBL/GenBank/DDBJ databases">
        <title>Complete sequence of Aciduliprofundum boonei T469.</title>
        <authorList>
            <consortium name="US DOE Joint Genome Institute"/>
            <person name="Lucas S."/>
            <person name="Copeland A."/>
            <person name="Lapidus A."/>
            <person name="Cheng J.-F."/>
            <person name="Bruce D."/>
            <person name="Goodwin L."/>
            <person name="Pitluck S."/>
            <person name="Saunders E."/>
            <person name="Detter J.C."/>
            <person name="Han C."/>
            <person name="Tapia R."/>
            <person name="Land M."/>
            <person name="Hauser L."/>
            <person name="Kyrpides N."/>
            <person name="Mikhailova N."/>
            <person name="Flores G."/>
            <person name="Reysenbach A.-L."/>
            <person name="Woyke T."/>
        </authorList>
    </citation>
    <scope>NUCLEOTIDE SEQUENCE</scope>
    <source>
        <strain evidence="3">T469</strain>
    </source>
</reference>
<dbReference type="OrthoDB" id="24613at2157"/>
<organism evidence="3 4">
    <name type="scientific">Aciduliprofundum boonei (strain DSM 19572 / T469)</name>
    <dbReference type="NCBI Taxonomy" id="439481"/>
    <lineage>
        <taxon>Archaea</taxon>
        <taxon>Methanobacteriati</taxon>
        <taxon>Thermoplasmatota</taxon>
        <taxon>DHVE2 group</taxon>
        <taxon>Candidatus Aciduliprofundum</taxon>
    </lineage>
</organism>
<name>B5IA17_ACIB4</name>
<sequence length="141" mass="15979">MITLIGKELAKEGLEFQYLGPLLECRNCKLKNVCFNLDEGKWYRIIGVRDKEHDCKVHDGGKVVTVEVEELPVPLAVGAKGVVEGETLTFKPINCKEYGCDYYELCHPLGLREGTKIKIEKIVEDIKCPKNKSLKKVLVTW</sequence>
<evidence type="ECO:0000313" key="4">
    <source>
        <dbReference type="Proteomes" id="UP000001400"/>
    </source>
</evidence>
<dbReference type="Pfam" id="PF03684">
    <property type="entry name" value="UPF0179"/>
    <property type="match status" value="1"/>
</dbReference>
<dbReference type="GeneID" id="8827482"/>
<dbReference type="EMBL" id="CP001941">
    <property type="protein sequence ID" value="ADD08348.1"/>
    <property type="molecule type" value="Genomic_DNA"/>
</dbReference>
<evidence type="ECO:0000313" key="3">
    <source>
        <dbReference type="EMBL" id="ADD08348.1"/>
    </source>
</evidence>
<keyword evidence="4" id="KW-1185">Reference proteome</keyword>
<dbReference type="STRING" id="439481.Aboo_0537"/>
<protein>
    <recommendedName>
        <fullName evidence="2">UPF0179 protein Aboo_0537</fullName>
    </recommendedName>
</protein>
<dbReference type="PANTHER" id="PTHR40699:SF1">
    <property type="entry name" value="UPF0179 PROTEIN MJ1627"/>
    <property type="match status" value="1"/>
</dbReference>
<dbReference type="HAMAP" id="MF_00498">
    <property type="entry name" value="UPF0179"/>
    <property type="match status" value="1"/>
</dbReference>